<gene>
    <name evidence="11" type="ORF">WNY59_15390</name>
</gene>
<evidence type="ECO:0000256" key="6">
    <source>
        <dbReference type="ARBA" id="ARBA00022989"/>
    </source>
</evidence>
<evidence type="ECO:0000256" key="3">
    <source>
        <dbReference type="ARBA" id="ARBA00022475"/>
    </source>
</evidence>
<dbReference type="PANTHER" id="PTHR35011">
    <property type="entry name" value="2,3-DIKETO-L-GULONATE TRAP TRANSPORTER SMALL PERMEASE PROTEIN YIAM"/>
    <property type="match status" value="1"/>
</dbReference>
<evidence type="ECO:0000259" key="10">
    <source>
        <dbReference type="Pfam" id="PF04290"/>
    </source>
</evidence>
<evidence type="ECO:0000256" key="2">
    <source>
        <dbReference type="ARBA" id="ARBA00022448"/>
    </source>
</evidence>
<sequence length="181" mass="20687">MDIEKEQAELPDVLEITDDISDISWMDYPVIAIFVALIGLVAAQFFTRYVLNDSLGWTEEVSRYFLVLLCFVGSITCVRKGSHIYLEFFYLFLPRWMIKPVAVSAEFITAFFFGWLGFLGMELAYKTKAQYMASVPLPKSLIYYTVTASCFLMAAIAFVRIIQLLRRDAHVIAAEKLDNFG</sequence>
<dbReference type="PANTHER" id="PTHR35011:SF11">
    <property type="entry name" value="TRAP TRANSPORTER SMALL PERMEASE PROTEIN"/>
    <property type="match status" value="1"/>
</dbReference>
<comment type="subunit">
    <text evidence="9">The complex comprises the extracytoplasmic solute receptor protein and the two transmembrane proteins.</text>
</comment>
<dbReference type="InterPro" id="IPR055348">
    <property type="entry name" value="DctQ"/>
</dbReference>
<feature type="transmembrane region" description="Helical" evidence="9">
    <location>
        <begin position="30"/>
        <end position="51"/>
    </location>
</feature>
<keyword evidence="4 9" id="KW-0997">Cell inner membrane</keyword>
<keyword evidence="12" id="KW-1185">Reference proteome</keyword>
<comment type="caution">
    <text evidence="11">The sequence shown here is derived from an EMBL/GenBank/DDBJ whole genome shotgun (WGS) entry which is preliminary data.</text>
</comment>
<evidence type="ECO:0000256" key="8">
    <source>
        <dbReference type="ARBA" id="ARBA00038436"/>
    </source>
</evidence>
<dbReference type="RefSeq" id="WP_018690325.1">
    <property type="nucleotide sequence ID" value="NZ_JBBMQO010000009.1"/>
</dbReference>
<reference evidence="11 12" key="1">
    <citation type="submission" date="2024-03" db="EMBL/GenBank/DDBJ databases">
        <title>Community enrichment and isolation of bacterial strains for fucoidan degradation.</title>
        <authorList>
            <person name="Sichert A."/>
        </authorList>
    </citation>
    <scope>NUCLEOTIDE SEQUENCE [LARGE SCALE GENOMIC DNA]</scope>
    <source>
        <strain evidence="11 12">AS62</strain>
    </source>
</reference>
<evidence type="ECO:0000313" key="11">
    <source>
        <dbReference type="EMBL" id="MEM5502973.1"/>
    </source>
</evidence>
<evidence type="ECO:0000256" key="9">
    <source>
        <dbReference type="RuleBase" id="RU369079"/>
    </source>
</evidence>
<dbReference type="EMBL" id="JBBMQO010000009">
    <property type="protein sequence ID" value="MEM5502973.1"/>
    <property type="molecule type" value="Genomic_DNA"/>
</dbReference>
<evidence type="ECO:0000256" key="4">
    <source>
        <dbReference type="ARBA" id="ARBA00022519"/>
    </source>
</evidence>
<accession>A0ABU9TA15</accession>
<feature type="transmembrane region" description="Helical" evidence="9">
    <location>
        <begin position="63"/>
        <end position="81"/>
    </location>
</feature>
<organism evidence="11 12">
    <name type="scientific">Ahrensia kielensis</name>
    <dbReference type="NCBI Taxonomy" id="76980"/>
    <lineage>
        <taxon>Bacteria</taxon>
        <taxon>Pseudomonadati</taxon>
        <taxon>Pseudomonadota</taxon>
        <taxon>Alphaproteobacteria</taxon>
        <taxon>Hyphomicrobiales</taxon>
        <taxon>Ahrensiaceae</taxon>
        <taxon>Ahrensia</taxon>
    </lineage>
</organism>
<feature type="domain" description="Tripartite ATP-independent periplasmic transporters DctQ component" evidence="10">
    <location>
        <begin position="37"/>
        <end position="167"/>
    </location>
</feature>
<keyword evidence="6 9" id="KW-1133">Transmembrane helix</keyword>
<proteinExistence type="inferred from homology"/>
<keyword evidence="2 9" id="KW-0813">Transport</keyword>
<name>A0ABU9TA15_9HYPH</name>
<dbReference type="InterPro" id="IPR007387">
    <property type="entry name" value="TRAP_DctQ"/>
</dbReference>
<dbReference type="Proteomes" id="UP001477870">
    <property type="component" value="Unassembled WGS sequence"/>
</dbReference>
<dbReference type="Pfam" id="PF04290">
    <property type="entry name" value="DctQ"/>
    <property type="match status" value="1"/>
</dbReference>
<comment type="similarity">
    <text evidence="8 9">Belongs to the TRAP transporter small permease family.</text>
</comment>
<evidence type="ECO:0000256" key="5">
    <source>
        <dbReference type="ARBA" id="ARBA00022692"/>
    </source>
</evidence>
<protein>
    <recommendedName>
        <fullName evidence="9">TRAP transporter small permease protein</fullName>
    </recommendedName>
</protein>
<keyword evidence="3" id="KW-1003">Cell membrane</keyword>
<keyword evidence="5 9" id="KW-0812">Transmembrane</keyword>
<evidence type="ECO:0000256" key="1">
    <source>
        <dbReference type="ARBA" id="ARBA00004429"/>
    </source>
</evidence>
<feature type="transmembrane region" description="Helical" evidence="9">
    <location>
        <begin position="141"/>
        <end position="162"/>
    </location>
</feature>
<comment type="subcellular location">
    <subcellularLocation>
        <location evidence="1 9">Cell inner membrane</location>
        <topology evidence="1 9">Multi-pass membrane protein</topology>
    </subcellularLocation>
</comment>
<comment type="function">
    <text evidence="9">Part of the tripartite ATP-independent periplasmic (TRAP) transport system.</text>
</comment>
<evidence type="ECO:0000313" key="12">
    <source>
        <dbReference type="Proteomes" id="UP001477870"/>
    </source>
</evidence>
<evidence type="ECO:0000256" key="7">
    <source>
        <dbReference type="ARBA" id="ARBA00023136"/>
    </source>
</evidence>
<keyword evidence="7 9" id="KW-0472">Membrane</keyword>
<feature type="transmembrane region" description="Helical" evidence="9">
    <location>
        <begin position="101"/>
        <end position="121"/>
    </location>
</feature>